<proteinExistence type="predicted"/>
<protein>
    <submittedName>
        <fullName evidence="2">Uncharacterized protein</fullName>
    </submittedName>
</protein>
<reference evidence="2 3" key="1">
    <citation type="submission" date="2020-09" db="EMBL/GenBank/DDBJ databases">
        <title>De no assembly of potato wild relative species, Solanum commersonii.</title>
        <authorList>
            <person name="Cho K."/>
        </authorList>
    </citation>
    <scope>NUCLEOTIDE SEQUENCE [LARGE SCALE GENOMIC DNA]</scope>
    <source>
        <strain evidence="2">LZ3.2</strain>
        <tissue evidence="2">Leaf</tissue>
    </source>
</reference>
<dbReference type="AlphaFoldDB" id="A0A9J5ZDZ2"/>
<sequence length="102" mass="11626">MRSQHNLEEHDSFDGDNYGYGIDDQDQQERLGGRGRRRGNGGWHPIDGYGHKGNECPNRKNIIALNDGGYQIEDEFKDHIREDDSSDEFIGEGDEEEIDDDG</sequence>
<dbReference type="EMBL" id="JACXVP010000004">
    <property type="protein sequence ID" value="KAG5610143.1"/>
    <property type="molecule type" value="Genomic_DNA"/>
</dbReference>
<feature type="region of interest" description="Disordered" evidence="1">
    <location>
        <begin position="1"/>
        <end position="56"/>
    </location>
</feature>
<evidence type="ECO:0000313" key="2">
    <source>
        <dbReference type="EMBL" id="KAG5610143.1"/>
    </source>
</evidence>
<accession>A0A9J5ZDZ2</accession>
<feature type="compositionally biased region" description="Basic and acidic residues" evidence="1">
    <location>
        <begin position="1"/>
        <end position="13"/>
    </location>
</feature>
<evidence type="ECO:0000256" key="1">
    <source>
        <dbReference type="SAM" id="MobiDB-lite"/>
    </source>
</evidence>
<name>A0A9J5ZDZ2_SOLCO</name>
<dbReference type="Proteomes" id="UP000824120">
    <property type="component" value="Chromosome 4"/>
</dbReference>
<feature type="region of interest" description="Disordered" evidence="1">
    <location>
        <begin position="80"/>
        <end position="102"/>
    </location>
</feature>
<keyword evidence="3" id="KW-1185">Reference proteome</keyword>
<evidence type="ECO:0000313" key="3">
    <source>
        <dbReference type="Proteomes" id="UP000824120"/>
    </source>
</evidence>
<organism evidence="2 3">
    <name type="scientific">Solanum commersonii</name>
    <name type="common">Commerson's wild potato</name>
    <name type="synonym">Commerson's nightshade</name>
    <dbReference type="NCBI Taxonomy" id="4109"/>
    <lineage>
        <taxon>Eukaryota</taxon>
        <taxon>Viridiplantae</taxon>
        <taxon>Streptophyta</taxon>
        <taxon>Embryophyta</taxon>
        <taxon>Tracheophyta</taxon>
        <taxon>Spermatophyta</taxon>
        <taxon>Magnoliopsida</taxon>
        <taxon>eudicotyledons</taxon>
        <taxon>Gunneridae</taxon>
        <taxon>Pentapetalae</taxon>
        <taxon>asterids</taxon>
        <taxon>lamiids</taxon>
        <taxon>Solanales</taxon>
        <taxon>Solanaceae</taxon>
        <taxon>Solanoideae</taxon>
        <taxon>Solaneae</taxon>
        <taxon>Solanum</taxon>
    </lineage>
</organism>
<feature type="compositionally biased region" description="Acidic residues" evidence="1">
    <location>
        <begin position="84"/>
        <end position="102"/>
    </location>
</feature>
<comment type="caution">
    <text evidence="2">The sequence shown here is derived from an EMBL/GenBank/DDBJ whole genome shotgun (WGS) entry which is preliminary data.</text>
</comment>
<gene>
    <name evidence="2" type="ORF">H5410_021424</name>
</gene>